<dbReference type="Gene3D" id="2.60.450.10">
    <property type="entry name" value="Lipopolysaccharide (LPS) transport protein A like domain"/>
    <property type="match status" value="1"/>
</dbReference>
<feature type="domain" description="Organic solvent tolerance-like N-terminal" evidence="6">
    <location>
        <begin position="337"/>
        <end position="487"/>
    </location>
</feature>
<proteinExistence type="inferred from homology"/>
<dbReference type="InterPro" id="IPR020889">
    <property type="entry name" value="LipoPS_assembly_LptD"/>
</dbReference>
<comment type="function">
    <text evidence="4">Together with LptE, is involved in the assembly of lipopolysaccharide (LPS) at the surface of the outer membrane.</text>
</comment>
<feature type="compositionally biased region" description="Low complexity" evidence="5">
    <location>
        <begin position="64"/>
        <end position="79"/>
    </location>
</feature>
<evidence type="ECO:0000259" key="7">
    <source>
        <dbReference type="Pfam" id="PF04453"/>
    </source>
</evidence>
<dbReference type="InterPro" id="IPR007543">
    <property type="entry name" value="LptD_C"/>
</dbReference>
<feature type="region of interest" description="Disordered" evidence="5">
    <location>
        <begin position="60"/>
        <end position="88"/>
    </location>
</feature>
<dbReference type="Pfam" id="PF03968">
    <property type="entry name" value="LptD_N"/>
    <property type="match status" value="1"/>
</dbReference>
<evidence type="ECO:0000256" key="3">
    <source>
        <dbReference type="ARBA" id="ARBA00023237"/>
    </source>
</evidence>
<keyword evidence="1 4" id="KW-0732">Signal</keyword>
<dbReference type="PANTHER" id="PTHR30189">
    <property type="entry name" value="LPS-ASSEMBLY PROTEIN"/>
    <property type="match status" value="1"/>
</dbReference>
<feature type="domain" description="LptD C-terminal" evidence="7">
    <location>
        <begin position="600"/>
        <end position="980"/>
    </location>
</feature>
<name>A0ABV4UBA0_9RHOO</name>
<feature type="compositionally biased region" description="Low complexity" evidence="5">
    <location>
        <begin position="212"/>
        <end position="268"/>
    </location>
</feature>
<keyword evidence="9" id="KW-1185">Reference proteome</keyword>
<evidence type="ECO:0000256" key="1">
    <source>
        <dbReference type="ARBA" id="ARBA00022729"/>
    </source>
</evidence>
<dbReference type="HAMAP" id="MF_01411">
    <property type="entry name" value="LPS_assembly_LptD"/>
    <property type="match status" value="1"/>
</dbReference>
<evidence type="ECO:0000256" key="2">
    <source>
        <dbReference type="ARBA" id="ARBA00023136"/>
    </source>
</evidence>
<comment type="subcellular location">
    <subcellularLocation>
        <location evidence="4">Cell outer membrane</location>
    </subcellularLocation>
</comment>
<evidence type="ECO:0000256" key="4">
    <source>
        <dbReference type="HAMAP-Rule" id="MF_01411"/>
    </source>
</evidence>
<evidence type="ECO:0000259" key="6">
    <source>
        <dbReference type="Pfam" id="PF03968"/>
    </source>
</evidence>
<accession>A0ABV4UBA0</accession>
<feature type="region of interest" description="Disordered" evidence="5">
    <location>
        <begin position="181"/>
        <end position="269"/>
    </location>
</feature>
<comment type="similarity">
    <text evidence="4">Belongs to the LptD family.</text>
</comment>
<sequence>MVVDGVIDDEGQMKPTVRHKPLAQCFLFGMAGLMTGGHALDVQAEPLRIDPALLAPELREAAREAPSGAASGGRAEAAETMQAVSAPANTQPIAASRAPRPTISAPAPVSSAAVDSLAPPARPAADAAPVPAAPAAVSPTPHASAASVAPSAPASRPAAPAVVTAPAPAAVFDIDTSAVSARPANAKPHEASAAKSPAASLPHVDPSLLGDSSAHAASPGQAAPPSSSEMPAASAAAPVTSAEPAVAGTSAGMPAASGAPSASWALPADAGSGREARVADTSPALTLRRSAAVSPVVSADREDARPAFLSAQRVGGDGERELSAEGDAELRKVDVTVNADRMTYWPVEDEVEAEGRVRLAQGQDTVTGPKMRLKLEDQVGFFEQPEFSFKRSPQSANPSAADIASAERYLEQRRQNYWHSGFAMPLTTESVEAMSGKGQTMSDVRGDAERIDFEGENQYRLSDSRFTTCAPGDDSWYLRSNKLKLDYDYEQGESQASTLYFKNVPILYWPNWSFSLNRQRKSGLLTPSFGMSSSNGVTLSVPYYWNIAPNRDATITTRLISKRGIQFDVLGRYLNTAWGGRYEGEGRVEYLPSDRQYDNKNRYGIAFSHRQFTGSGFSGEFNYNRVSDDHYFTDLSSHVTATSQTQLLRQAKVSYGGGGWWNATVDFQGYQTLQPDANNPVLEQYRMLPQITLNARKADLYSADASFMGQFTAFSKPKQIINGMTVTAPEGRRLVLYPQLALPYVRPGWYITPKLGLNIRHYSLSNREAGTPKSISSTLPIMSIDSGMTFERDSRWFGKNYQQTLEPRLYYVNIPYRNQDAIPVFDTALADFDFAQLFSENQFSGWDRINNANQLTAAVSSRLLEPNSGAEIARATIGQRFYFTRNKVGLSANSIASSEGRSWDKSDFLAAFSGQVLPRVYADFASQYDVRDRQVKRLSAGVRYLPAPGKVLNVAYHYNRDPSAPVKQIDLSGQWPLTGRLYAVGRYNYSFRDDGAVLSTVSQRGRLIQAVAGLEYNGGCWVVRGVVQRLALTSEKASSAFFLQLELNDFTSIGSNPIDMLRRNIQGYSLINEPVKDSIYVH</sequence>
<gene>
    <name evidence="4 8" type="primary">lptD</name>
    <name evidence="8" type="ORF">ABCS64_01365</name>
</gene>
<dbReference type="PANTHER" id="PTHR30189:SF1">
    <property type="entry name" value="LPS-ASSEMBLY PROTEIN LPTD"/>
    <property type="match status" value="1"/>
</dbReference>
<dbReference type="EMBL" id="JBEUWX010000001">
    <property type="protein sequence ID" value="MFA9948986.1"/>
    <property type="molecule type" value="Genomic_DNA"/>
</dbReference>
<dbReference type="Proteomes" id="UP001574673">
    <property type="component" value="Unassembled WGS sequence"/>
</dbReference>
<feature type="region of interest" description="Disordered" evidence="5">
    <location>
        <begin position="117"/>
        <end position="156"/>
    </location>
</feature>
<dbReference type="InterPro" id="IPR050218">
    <property type="entry name" value="LptD"/>
</dbReference>
<comment type="caution">
    <text evidence="4">Lacks conserved residue(s) required for the propagation of feature annotation.</text>
</comment>
<keyword evidence="2 4" id="KW-0472">Membrane</keyword>
<evidence type="ECO:0000313" key="8">
    <source>
        <dbReference type="EMBL" id="MFA9948986.1"/>
    </source>
</evidence>
<keyword evidence="3 4" id="KW-0998">Cell outer membrane</keyword>
<protein>
    <recommendedName>
        <fullName evidence="4">LPS-assembly protein LptD</fullName>
    </recommendedName>
</protein>
<comment type="subunit">
    <text evidence="4">Component of the lipopolysaccharide transport and assembly complex. Interacts with LptE and LptA.</text>
</comment>
<evidence type="ECO:0000256" key="5">
    <source>
        <dbReference type="SAM" id="MobiDB-lite"/>
    </source>
</evidence>
<feature type="compositionally biased region" description="Low complexity" evidence="5">
    <location>
        <begin position="193"/>
        <end position="203"/>
    </location>
</feature>
<reference evidence="9" key="1">
    <citation type="submission" date="2024-06" db="EMBL/GenBank/DDBJ databases">
        <title>Radixoralia hellwigii gen. nov., sp nov., isolated from a root canal in the human oral cavity.</title>
        <authorList>
            <person name="Bartsch S."/>
            <person name="Wittmer A."/>
            <person name="Schulz A.-K."/>
            <person name="Neumann-Schaal M."/>
            <person name="Wolf J."/>
            <person name="Gronow S."/>
            <person name="Tennert C."/>
            <person name="Haecker G."/>
            <person name="Cieplik F."/>
            <person name="Al-Ahmad A."/>
        </authorList>
    </citation>
    <scope>NUCLEOTIDE SEQUENCE [LARGE SCALE GENOMIC DNA]</scope>
    <source>
        <strain evidence="9">Wk13</strain>
    </source>
</reference>
<organism evidence="8 9">
    <name type="scientific">Dentiradicibacter hellwigii</name>
    <dbReference type="NCBI Taxonomy" id="3149053"/>
    <lineage>
        <taxon>Bacteria</taxon>
        <taxon>Pseudomonadati</taxon>
        <taxon>Pseudomonadota</taxon>
        <taxon>Betaproteobacteria</taxon>
        <taxon>Rhodocyclales</taxon>
        <taxon>Rhodocyclaceae</taxon>
        <taxon>Dentiradicibacter</taxon>
    </lineage>
</organism>
<evidence type="ECO:0000313" key="9">
    <source>
        <dbReference type="Proteomes" id="UP001574673"/>
    </source>
</evidence>
<dbReference type="InterPro" id="IPR005653">
    <property type="entry name" value="OstA-like_N"/>
</dbReference>
<comment type="caution">
    <text evidence="8">The sequence shown here is derived from an EMBL/GenBank/DDBJ whole genome shotgun (WGS) entry which is preliminary data.</text>
</comment>
<dbReference type="Pfam" id="PF04453">
    <property type="entry name" value="LptD"/>
    <property type="match status" value="1"/>
</dbReference>